<keyword evidence="4" id="KW-1185">Reference proteome</keyword>
<evidence type="ECO:0000313" key="4">
    <source>
        <dbReference type="Proteomes" id="UP000199072"/>
    </source>
</evidence>
<evidence type="ECO:0000313" key="3">
    <source>
        <dbReference type="EMBL" id="SDD61297.1"/>
    </source>
</evidence>
<reference evidence="3 4" key="1">
    <citation type="submission" date="2016-10" db="EMBL/GenBank/DDBJ databases">
        <authorList>
            <person name="de Groot N.N."/>
        </authorList>
    </citation>
    <scope>NUCLEOTIDE SEQUENCE [LARGE SCALE GENOMIC DNA]</scope>
    <source>
        <strain evidence="3 4">47C3B</strain>
    </source>
</reference>
<keyword evidence="2" id="KW-0342">GTP-binding</keyword>
<evidence type="ECO:0000256" key="1">
    <source>
        <dbReference type="ARBA" id="ARBA00022741"/>
    </source>
</evidence>
<sequence>MNNFIIVKAKLNILTIENGGCRKTGIVSGYRPDHVFEHYESDTLIAYMGDITFTDWKLIYPGEEKIVTVRFLNREAITKYIYIGRKWLINEGPKLVANAEILELL</sequence>
<dbReference type="AlphaFoldDB" id="A0A1G6W7U3"/>
<dbReference type="SUPFAM" id="SSF50465">
    <property type="entry name" value="EF-Tu/eEF-1alpha/eIF2-gamma C-terminal domain"/>
    <property type="match status" value="1"/>
</dbReference>
<protein>
    <recommendedName>
        <fullName evidence="5">Elongation factor Tu</fullName>
    </recommendedName>
</protein>
<dbReference type="InterPro" id="IPR009001">
    <property type="entry name" value="Transl_elong_EF1A/Init_IF2_C"/>
</dbReference>
<dbReference type="STRING" id="1391627.SAMN05216464_10268"/>
<dbReference type="RefSeq" id="WP_091145332.1">
    <property type="nucleotide sequence ID" value="NZ_FNAI01000002.1"/>
</dbReference>
<dbReference type="GO" id="GO:0005525">
    <property type="term" value="F:GTP binding"/>
    <property type="evidence" value="ECO:0007669"/>
    <property type="project" value="UniProtKB-KW"/>
</dbReference>
<dbReference type="EMBL" id="FNAI01000002">
    <property type="protein sequence ID" value="SDD61297.1"/>
    <property type="molecule type" value="Genomic_DNA"/>
</dbReference>
<dbReference type="Gene3D" id="2.40.30.10">
    <property type="entry name" value="Translation factors"/>
    <property type="match status" value="1"/>
</dbReference>
<dbReference type="Proteomes" id="UP000199072">
    <property type="component" value="Unassembled WGS sequence"/>
</dbReference>
<organism evidence="3 4">
    <name type="scientific">Mucilaginibacter pineti</name>
    <dbReference type="NCBI Taxonomy" id="1391627"/>
    <lineage>
        <taxon>Bacteria</taxon>
        <taxon>Pseudomonadati</taxon>
        <taxon>Bacteroidota</taxon>
        <taxon>Sphingobacteriia</taxon>
        <taxon>Sphingobacteriales</taxon>
        <taxon>Sphingobacteriaceae</taxon>
        <taxon>Mucilaginibacter</taxon>
    </lineage>
</organism>
<proteinExistence type="predicted"/>
<dbReference type="OrthoDB" id="1433539at2"/>
<evidence type="ECO:0008006" key="5">
    <source>
        <dbReference type="Google" id="ProtNLM"/>
    </source>
</evidence>
<accession>A0A1G6W7U3</accession>
<evidence type="ECO:0000256" key="2">
    <source>
        <dbReference type="ARBA" id="ARBA00023134"/>
    </source>
</evidence>
<keyword evidence="1" id="KW-0547">Nucleotide-binding</keyword>
<name>A0A1G6W7U3_9SPHI</name>
<gene>
    <name evidence="3" type="ORF">SAMN05216464_10268</name>
</gene>